<gene>
    <name evidence="1" type="ORF">TM448B06007_0004</name>
</gene>
<protein>
    <submittedName>
        <fullName evidence="1">Uncharacterized protein</fullName>
    </submittedName>
</protein>
<name>A0A6M3Y4C1_9ZZZZ</name>
<evidence type="ECO:0000313" key="1">
    <source>
        <dbReference type="EMBL" id="QJI04078.1"/>
    </source>
</evidence>
<dbReference type="Gene3D" id="3.90.1720.10">
    <property type="entry name" value="endopeptidase domain like (from Nostoc punctiforme)"/>
    <property type="match status" value="1"/>
</dbReference>
<dbReference type="AlphaFoldDB" id="A0A6M3Y4C1"/>
<dbReference type="InterPro" id="IPR038765">
    <property type="entry name" value="Papain-like_cys_pep_sf"/>
</dbReference>
<dbReference type="SUPFAM" id="SSF54001">
    <property type="entry name" value="Cysteine proteinases"/>
    <property type="match status" value="1"/>
</dbReference>
<proteinExistence type="predicted"/>
<reference evidence="1" key="1">
    <citation type="submission" date="2020-03" db="EMBL/GenBank/DDBJ databases">
        <title>The deep terrestrial virosphere.</title>
        <authorList>
            <person name="Holmfeldt K."/>
            <person name="Nilsson E."/>
            <person name="Simone D."/>
            <person name="Lopez-Fernandez M."/>
            <person name="Wu X."/>
            <person name="de Brujin I."/>
            <person name="Lundin D."/>
            <person name="Andersson A."/>
            <person name="Bertilsson S."/>
            <person name="Dopson M."/>
        </authorList>
    </citation>
    <scope>NUCLEOTIDE SEQUENCE</scope>
    <source>
        <strain evidence="1">TM448B06007</strain>
    </source>
</reference>
<organism evidence="1">
    <name type="scientific">viral metagenome</name>
    <dbReference type="NCBI Taxonomy" id="1070528"/>
    <lineage>
        <taxon>unclassified sequences</taxon>
        <taxon>metagenomes</taxon>
        <taxon>organismal metagenomes</taxon>
    </lineage>
</organism>
<dbReference type="EMBL" id="MT145146">
    <property type="protein sequence ID" value="QJI04078.1"/>
    <property type="molecule type" value="Genomic_DNA"/>
</dbReference>
<sequence length="184" mass="21135">MAKLINGKLVYGYLSSVEVIQANYLADKKDGFGVDDFIAGYTGLFPWNWGTPPCSHTEAGFHIDGELWFFSSTSRKELNGGTGTRWTRGDFLLRNPNRWILQTKVYSDDIIKAQIARANSLIGQEYDFVGVFADFTLPIDLIVEKDSIYCSKAVRYVWTDKHIRVSPRHQFKWAREDNWKIKKG</sequence>
<accession>A0A6M3Y4C1</accession>